<evidence type="ECO:0000256" key="2">
    <source>
        <dbReference type="SAM" id="Coils"/>
    </source>
</evidence>
<dbReference type="PANTHER" id="PTHR14894">
    <property type="entry name" value="CDK5 REGULATORY SUBUNIT-ASSOCIATED PROTEIN 3"/>
    <property type="match status" value="1"/>
</dbReference>
<dbReference type="GO" id="GO:0007346">
    <property type="term" value="P:regulation of mitotic cell cycle"/>
    <property type="evidence" value="ECO:0007669"/>
    <property type="project" value="TreeGrafter"/>
</dbReference>
<dbReference type="InterPro" id="IPR008491">
    <property type="entry name" value="CDK5RAP3"/>
</dbReference>
<name>A0A3P3ZD92_LEIBR</name>
<dbReference type="Proteomes" id="UP000319462">
    <property type="component" value="Chromosome 30"/>
</dbReference>
<keyword evidence="2" id="KW-0175">Coiled coil</keyword>
<organism evidence="3 4">
    <name type="scientific">Leishmania braziliensis MHOM/BR/75/M2904</name>
    <dbReference type="NCBI Taxonomy" id="420245"/>
    <lineage>
        <taxon>Eukaryota</taxon>
        <taxon>Discoba</taxon>
        <taxon>Euglenozoa</taxon>
        <taxon>Kinetoplastea</taxon>
        <taxon>Metakinetoplastina</taxon>
        <taxon>Trypanosomatida</taxon>
        <taxon>Trypanosomatidae</taxon>
        <taxon>Leishmaniinae</taxon>
        <taxon>Leishmania</taxon>
        <taxon>Leishmania braziliensis species complex</taxon>
    </lineage>
</organism>
<proteinExistence type="inferred from homology"/>
<sequence>MASQPISIHYKQMEEWLEDRKAVFSRKHKKEFNELLSIAPQLVQMAQYDIPAVEKQMKRNETAIEECHRVCDETQRTQLKLWERRSDVLKEYGVEVAAADGGVGVTSAVDQRVREACAKVNTAFREYTRACMKGFKLHYNAFLMRSAAGRYGADPFAFHFPWLQRAFSEVEYLPVDASSVATCASGEDTDVAGPHIDWGDDGDGAEGAVAELAKAAVHISWDATEMEARLVEDDSLPATDGLHFSIDIGSTKHRVNVLAELEAVACFCRERGTADLLECATETESLRDFLSNSKEGELARMRESYRTKSSLVDRIERFEHQIMVAKNRSVAHAAKMRDASDELEKFKVQHDELVSRLRSMRDEALTHLEYMFPERKILIVGDLNKFLA</sequence>
<dbReference type="PANTHER" id="PTHR14894:SF0">
    <property type="entry name" value="CDK5 REGULATORY SUBUNIT-ASSOCIATED PROTEIN 3"/>
    <property type="match status" value="1"/>
</dbReference>
<dbReference type="AlphaFoldDB" id="A0A3P3ZD92"/>
<gene>
    <name evidence="3" type="ORF">LBRM2904_30.3700</name>
</gene>
<dbReference type="GO" id="GO:0012505">
    <property type="term" value="C:endomembrane system"/>
    <property type="evidence" value="ECO:0007669"/>
    <property type="project" value="TreeGrafter"/>
</dbReference>
<dbReference type="EMBL" id="LS997629">
    <property type="protein sequence ID" value="SYZ68182.1"/>
    <property type="molecule type" value="Genomic_DNA"/>
</dbReference>
<protein>
    <submittedName>
        <fullName evidence="3">Protein_of_uncharacterized_function_(DUF773)</fullName>
    </submittedName>
</protein>
<evidence type="ECO:0000256" key="1">
    <source>
        <dbReference type="ARBA" id="ARBA00007478"/>
    </source>
</evidence>
<comment type="similarity">
    <text evidence="1">Belongs to the CDK5RAP3 family.</text>
</comment>
<reference evidence="3 4" key="1">
    <citation type="submission" date="2018-09" db="EMBL/GenBank/DDBJ databases">
        <authorList>
            <person name="Peiro R."/>
            <person name="Begona"/>
            <person name="Cbmso G."/>
            <person name="Lopez M."/>
            <person name="Gonzalez S."/>
        </authorList>
    </citation>
    <scope>NUCLEOTIDE SEQUENCE [LARGE SCALE GENOMIC DNA]</scope>
</reference>
<feature type="coiled-coil region" evidence="2">
    <location>
        <begin position="336"/>
        <end position="363"/>
    </location>
</feature>
<evidence type="ECO:0000313" key="4">
    <source>
        <dbReference type="Proteomes" id="UP000319462"/>
    </source>
</evidence>
<evidence type="ECO:0000313" key="3">
    <source>
        <dbReference type="EMBL" id="SYZ68182.1"/>
    </source>
</evidence>
<dbReference type="Pfam" id="PF05600">
    <property type="entry name" value="CDK5RAP3"/>
    <property type="match status" value="1"/>
</dbReference>
<accession>A0A3P3ZD92</accession>